<dbReference type="RefSeq" id="WP_011696346.1">
    <property type="nucleotide sequence ID" value="NC_008553.1"/>
</dbReference>
<dbReference type="Proteomes" id="UP000000674">
    <property type="component" value="Chromosome"/>
</dbReference>
<evidence type="ECO:0000256" key="4">
    <source>
        <dbReference type="ARBA" id="ARBA00048332"/>
    </source>
</evidence>
<dbReference type="InterPro" id="IPR017719">
    <property type="entry name" value="Indolepyruvate_Fd_OxRdtase_bsu"/>
</dbReference>
<comment type="function">
    <text evidence="1">Catalyzes the ferredoxin-dependent oxidative decarboxylation of arylpyruvates.</text>
</comment>
<proteinExistence type="predicted"/>
<organism evidence="7 8">
    <name type="scientific">Methanothrix thermoacetophila (strain DSM 6194 / JCM 14653 / NBRC 101360 / PT)</name>
    <name type="common">Methanosaeta thermophila</name>
    <dbReference type="NCBI Taxonomy" id="349307"/>
    <lineage>
        <taxon>Archaea</taxon>
        <taxon>Methanobacteriati</taxon>
        <taxon>Methanobacteriota</taxon>
        <taxon>Stenosarchaea group</taxon>
        <taxon>Methanomicrobia</taxon>
        <taxon>Methanotrichales</taxon>
        <taxon>Methanotrichaceae</taxon>
        <taxon>Methanothrix</taxon>
    </lineage>
</organism>
<dbReference type="PANTHER" id="PTHR43854">
    <property type="entry name" value="INDOLEPYRUVATE OXIDOREDUCTASE SUBUNIT IORB"/>
    <property type="match status" value="1"/>
</dbReference>
<dbReference type="InterPro" id="IPR052198">
    <property type="entry name" value="IorB_Oxidoreductase"/>
</dbReference>
<dbReference type="NCBIfam" id="NF005323">
    <property type="entry name" value="PRK06853.1-3"/>
    <property type="match status" value="1"/>
</dbReference>
<gene>
    <name evidence="7" type="ordered locus">Mthe_1171</name>
</gene>
<sequence>MRTSKCDIVIVGVGGQGVILISEIIGRAALKAGLPVRAAETHGMAQRGGSVINHTRLGCIYGPMVPEGGADLLVALEPAEALRYGRYLSSGGVALVNTKPVLPTTVTTGHFRYPDIEEILAPLRGVGRVISMNATEIAERAGNSQTANIVMLGAMSRFMPIEEALILDALRDSVPAKYLDVNLKAFELGKAEVSG</sequence>
<dbReference type="EC" id="1.2.7.8" evidence="5"/>
<keyword evidence="3 7" id="KW-0560">Oxidoreductase</keyword>
<name>A0B8C9_METTP</name>
<evidence type="ECO:0000259" key="6">
    <source>
        <dbReference type="Pfam" id="PF01558"/>
    </source>
</evidence>
<dbReference type="STRING" id="349307.Mthe_1171"/>
<accession>A0B8C9</accession>
<evidence type="ECO:0000256" key="2">
    <source>
        <dbReference type="ARBA" id="ARBA00011238"/>
    </source>
</evidence>
<evidence type="ECO:0000256" key="3">
    <source>
        <dbReference type="ARBA" id="ARBA00023002"/>
    </source>
</evidence>
<dbReference type="AlphaFoldDB" id="A0B8C9"/>
<dbReference type="GO" id="GO:0043805">
    <property type="term" value="F:indolepyruvate ferredoxin oxidoreductase activity"/>
    <property type="evidence" value="ECO:0007669"/>
    <property type="project" value="UniProtKB-EC"/>
</dbReference>
<dbReference type="Gene3D" id="3.40.920.10">
    <property type="entry name" value="Pyruvate-ferredoxin oxidoreductase, PFOR, domain III"/>
    <property type="match status" value="1"/>
</dbReference>
<dbReference type="NCBIfam" id="TIGR03334">
    <property type="entry name" value="IOR_beta"/>
    <property type="match status" value="1"/>
</dbReference>
<comment type="subunit">
    <text evidence="2">Heterodimer of the IorA and IorB subunits.</text>
</comment>
<dbReference type="Pfam" id="PF01558">
    <property type="entry name" value="POR"/>
    <property type="match status" value="1"/>
</dbReference>
<feature type="domain" description="Pyruvate/ketoisovalerate oxidoreductase catalytic" evidence="6">
    <location>
        <begin position="14"/>
        <end position="189"/>
    </location>
</feature>
<dbReference type="SUPFAM" id="SSF53323">
    <property type="entry name" value="Pyruvate-ferredoxin oxidoreductase, PFOR, domain III"/>
    <property type="match status" value="1"/>
</dbReference>
<dbReference type="OrthoDB" id="53326at2157"/>
<keyword evidence="7" id="KW-0670">Pyruvate</keyword>
<evidence type="ECO:0000313" key="7">
    <source>
        <dbReference type="EMBL" id="ABK14953.1"/>
    </source>
</evidence>
<dbReference type="InterPro" id="IPR019752">
    <property type="entry name" value="Pyrv/ketoisovalerate_OxRed_cat"/>
</dbReference>
<evidence type="ECO:0000256" key="5">
    <source>
        <dbReference type="NCBIfam" id="TIGR03334"/>
    </source>
</evidence>
<dbReference type="GeneID" id="4462636"/>
<dbReference type="KEGG" id="mtp:Mthe_1171"/>
<reference evidence="7 8" key="1">
    <citation type="submission" date="2006-10" db="EMBL/GenBank/DDBJ databases">
        <title>Complete sequence of Methanosaeta thermophila PT.</title>
        <authorList>
            <consortium name="US DOE Joint Genome Institute"/>
            <person name="Copeland A."/>
            <person name="Lucas S."/>
            <person name="Lapidus A."/>
            <person name="Barry K."/>
            <person name="Detter J.C."/>
            <person name="Glavina del Rio T."/>
            <person name="Hammon N."/>
            <person name="Israni S."/>
            <person name="Pitluck S."/>
            <person name="Chain P."/>
            <person name="Malfatti S."/>
            <person name="Shin M."/>
            <person name="Vergez L."/>
            <person name="Schmutz J."/>
            <person name="Larimer F."/>
            <person name="Land M."/>
            <person name="Hauser L."/>
            <person name="Kyrpides N."/>
            <person name="Kim E."/>
            <person name="Smith K.S."/>
            <person name="Ingram-Smith C."/>
            <person name="Richardson P."/>
        </authorList>
    </citation>
    <scope>NUCLEOTIDE SEQUENCE [LARGE SCALE GENOMIC DNA]</scope>
    <source>
        <strain evidence="8">DSM 6194 / JCM 14653 / NBRC 101360 / PT</strain>
    </source>
</reference>
<dbReference type="PANTHER" id="PTHR43854:SF1">
    <property type="entry name" value="INDOLEPYRUVATE OXIDOREDUCTASE SUBUNIT IORB"/>
    <property type="match status" value="1"/>
</dbReference>
<dbReference type="HOGENOM" id="CLU_087284_1_1_2"/>
<protein>
    <recommendedName>
        <fullName evidence="5">Indolepyruvate ferredoxin oxidoreductase subunit beta</fullName>
        <ecNumber evidence="5">1.2.7.8</ecNumber>
    </recommendedName>
</protein>
<dbReference type="EMBL" id="CP000477">
    <property type="protein sequence ID" value="ABK14953.1"/>
    <property type="molecule type" value="Genomic_DNA"/>
</dbReference>
<comment type="catalytic activity">
    <reaction evidence="4">
        <text>indole-3-pyruvate + 2 oxidized [2Fe-2S]-[ferredoxin] + CoA = (indol-3-yl)acetyl-CoA + 2 reduced [2Fe-2S]-[ferredoxin] + CO2 + H(+)</text>
        <dbReference type="Rhea" id="RHEA:12645"/>
        <dbReference type="Rhea" id="RHEA-COMP:10000"/>
        <dbReference type="Rhea" id="RHEA-COMP:10001"/>
        <dbReference type="ChEBI" id="CHEBI:15378"/>
        <dbReference type="ChEBI" id="CHEBI:16526"/>
        <dbReference type="ChEBI" id="CHEBI:17640"/>
        <dbReference type="ChEBI" id="CHEBI:33737"/>
        <dbReference type="ChEBI" id="CHEBI:33738"/>
        <dbReference type="ChEBI" id="CHEBI:57271"/>
        <dbReference type="ChEBI" id="CHEBI:57287"/>
        <dbReference type="EC" id="1.2.7.8"/>
    </reaction>
</comment>
<evidence type="ECO:0000313" key="8">
    <source>
        <dbReference type="Proteomes" id="UP000000674"/>
    </source>
</evidence>
<keyword evidence="8" id="KW-1185">Reference proteome</keyword>
<evidence type="ECO:0000256" key="1">
    <source>
        <dbReference type="ARBA" id="ARBA00002995"/>
    </source>
</evidence>
<dbReference type="InterPro" id="IPR002869">
    <property type="entry name" value="Pyrv_flavodox_OxRed_cen"/>
</dbReference>